<dbReference type="Proteomes" id="UP001199044">
    <property type="component" value="Unassembled WGS sequence"/>
</dbReference>
<proteinExistence type="predicted"/>
<accession>A0ABS7YLP1</accession>
<reference evidence="2" key="1">
    <citation type="submission" date="2023-07" db="EMBL/GenBank/DDBJ databases">
        <title>Molecular identification of indigenous halophilic bacteria isolated from red sea cost, biodegradation of synthetic dyes and assessment of degraded metabolite toxicity.</title>
        <authorList>
            <person name="Chaieb K."/>
            <person name="Altayb H.N."/>
        </authorList>
    </citation>
    <scope>NUCLEOTIDE SEQUENCE [LARGE SCALE GENOMIC DNA]</scope>
    <source>
        <strain evidence="2">K20</strain>
    </source>
</reference>
<evidence type="ECO:0000313" key="1">
    <source>
        <dbReference type="EMBL" id="MCA2016585.1"/>
    </source>
</evidence>
<dbReference type="RefSeq" id="WP_225250563.1">
    <property type="nucleotide sequence ID" value="NZ_CP152308.1"/>
</dbReference>
<gene>
    <name evidence="1" type="ORF">LDJ79_10730</name>
</gene>
<comment type="caution">
    <text evidence="1">The sequence shown here is derived from an EMBL/GenBank/DDBJ whole genome shotgun (WGS) entry which is preliminary data.</text>
</comment>
<name>A0ABS7YLP1_9VIBR</name>
<sequence>MANPKVETIAAAKENGLLDVLKELGEKFGRFDSLVIEKKQGDRFEAIAGYKTTTLMIHDIHKLPTASLLKSRELKFVYQMGSDVIFLPFDSSDIVNIKTYQSYLPTINTHIKRIVPSTGY</sequence>
<evidence type="ECO:0000313" key="2">
    <source>
        <dbReference type="Proteomes" id="UP001199044"/>
    </source>
</evidence>
<protein>
    <submittedName>
        <fullName evidence="1">Uncharacterized protein</fullName>
    </submittedName>
</protein>
<dbReference type="EMBL" id="JAIWIU010000063">
    <property type="protein sequence ID" value="MCA2016585.1"/>
    <property type="molecule type" value="Genomic_DNA"/>
</dbReference>
<organism evidence="1 2">
    <name type="scientific">Vibrio tritonius</name>
    <dbReference type="NCBI Taxonomy" id="1435069"/>
    <lineage>
        <taxon>Bacteria</taxon>
        <taxon>Pseudomonadati</taxon>
        <taxon>Pseudomonadota</taxon>
        <taxon>Gammaproteobacteria</taxon>
        <taxon>Vibrionales</taxon>
        <taxon>Vibrionaceae</taxon>
        <taxon>Vibrio</taxon>
    </lineage>
</organism>
<keyword evidence="2" id="KW-1185">Reference proteome</keyword>